<proteinExistence type="predicted"/>
<dbReference type="Proteomes" id="UP001501175">
    <property type="component" value="Unassembled WGS sequence"/>
</dbReference>
<evidence type="ECO:0000313" key="4">
    <source>
        <dbReference type="Proteomes" id="UP001501175"/>
    </source>
</evidence>
<dbReference type="Gene3D" id="3.60.15.10">
    <property type="entry name" value="Ribonuclease Z/Hydroxyacylglutathione hydrolase-like"/>
    <property type="match status" value="1"/>
</dbReference>
<dbReference type="PANTHER" id="PTHR15032:SF4">
    <property type="entry name" value="N-ACYL-PHOSPHATIDYLETHANOLAMINE-HYDROLYZING PHOSPHOLIPASE D"/>
    <property type="match status" value="1"/>
</dbReference>
<dbReference type="Pfam" id="PF12706">
    <property type="entry name" value="Lactamase_B_2"/>
    <property type="match status" value="1"/>
</dbReference>
<name>A0ABP8MEF5_9BACT</name>
<reference evidence="4" key="1">
    <citation type="journal article" date="2019" name="Int. J. Syst. Evol. Microbiol.">
        <title>The Global Catalogue of Microorganisms (GCM) 10K type strain sequencing project: providing services to taxonomists for standard genome sequencing and annotation.</title>
        <authorList>
            <consortium name="The Broad Institute Genomics Platform"/>
            <consortium name="The Broad Institute Genome Sequencing Center for Infectious Disease"/>
            <person name="Wu L."/>
            <person name="Ma J."/>
        </authorList>
    </citation>
    <scope>NUCLEOTIDE SEQUENCE [LARGE SCALE GENOMIC DNA]</scope>
    <source>
        <strain evidence="4">JCM 17927</strain>
    </source>
</reference>
<keyword evidence="1" id="KW-0812">Transmembrane</keyword>
<dbReference type="InterPro" id="IPR036866">
    <property type="entry name" value="RibonucZ/Hydroxyglut_hydro"/>
</dbReference>
<dbReference type="SUPFAM" id="SSF56281">
    <property type="entry name" value="Metallo-hydrolase/oxidoreductase"/>
    <property type="match status" value="1"/>
</dbReference>
<evidence type="ECO:0000259" key="2">
    <source>
        <dbReference type="Pfam" id="PF12706"/>
    </source>
</evidence>
<comment type="caution">
    <text evidence="3">The sequence shown here is derived from an EMBL/GenBank/DDBJ whole genome shotgun (WGS) entry which is preliminary data.</text>
</comment>
<keyword evidence="4" id="KW-1185">Reference proteome</keyword>
<dbReference type="InterPro" id="IPR001279">
    <property type="entry name" value="Metallo-B-lactamas"/>
</dbReference>
<keyword evidence="1" id="KW-0472">Membrane</keyword>
<accession>A0ABP8MEF5</accession>
<evidence type="ECO:0000256" key="1">
    <source>
        <dbReference type="SAM" id="Phobius"/>
    </source>
</evidence>
<dbReference type="PANTHER" id="PTHR15032">
    <property type="entry name" value="N-ACYL-PHOSPHATIDYLETHANOLAMINE-HYDROLYZING PHOSPHOLIPASE D"/>
    <property type="match status" value="1"/>
</dbReference>
<evidence type="ECO:0000313" key="3">
    <source>
        <dbReference type="EMBL" id="GAA4447733.1"/>
    </source>
</evidence>
<protein>
    <submittedName>
        <fullName evidence="3">MBL fold metallo-hydrolase</fullName>
    </submittedName>
</protein>
<dbReference type="EMBL" id="BAABHD010000005">
    <property type="protein sequence ID" value="GAA4447733.1"/>
    <property type="molecule type" value="Genomic_DNA"/>
</dbReference>
<organism evidence="3 4">
    <name type="scientific">Nibrella saemangeumensis</name>
    <dbReference type="NCBI Taxonomy" id="1084526"/>
    <lineage>
        <taxon>Bacteria</taxon>
        <taxon>Pseudomonadati</taxon>
        <taxon>Bacteroidota</taxon>
        <taxon>Cytophagia</taxon>
        <taxon>Cytophagales</taxon>
        <taxon>Spirosomataceae</taxon>
        <taxon>Nibrella</taxon>
    </lineage>
</organism>
<feature type="transmembrane region" description="Helical" evidence="1">
    <location>
        <begin position="21"/>
        <end position="39"/>
    </location>
</feature>
<keyword evidence="1" id="KW-1133">Transmembrane helix</keyword>
<sequence length="362" mass="40605">MLRLLVQPSSLPMIAKISLGLLGLILVAGVIAVAIGYSISGPKYTGPVSDHFDGQQFFNPNQVEPRGFKDVLSWMLNRDRTEWAPYRDVPPGPPPPNWVPGQDLRVTFVNHSSVLLQFDSLNVLTDPVWSYRPSPFTWIGPKRNRPPGIRLEDLPPIDIILLSHSHWDHLDLPTLRQLVKRDKPRIFCPLGVKALLDREGFGNISEMDWNQSQPFNERTRIHCVPAQHFSGRGMFDRNATLWCGFVVDNQTAGKLHFAGDTGYGQFFKQIGKQYGPMRLALIPIGAYKPTWFMAPVHCSPAEAVEIHKDVCSQQSIGIHYGTFPLADEGETEPVTDLRKALQQQGIPPEKFQALEEGKGVVF</sequence>
<gene>
    <name evidence="3" type="ORF">GCM10023189_04500</name>
</gene>
<feature type="domain" description="Metallo-beta-lactamase" evidence="2">
    <location>
        <begin position="122"/>
        <end position="320"/>
    </location>
</feature>